<keyword evidence="5" id="KW-0243">Dynein</keyword>
<evidence type="ECO:0000256" key="5">
    <source>
        <dbReference type="ARBA" id="ARBA00023017"/>
    </source>
</evidence>
<dbReference type="EMBL" id="CADEPI010000013">
    <property type="protein sequence ID" value="CAB3363792.1"/>
    <property type="molecule type" value="Genomic_DNA"/>
</dbReference>
<evidence type="ECO:0000256" key="4">
    <source>
        <dbReference type="ARBA" id="ARBA00022701"/>
    </source>
</evidence>
<dbReference type="FunFam" id="3.30.1140.40:FF:000001">
    <property type="entry name" value="Dynein light chain Tctex-type 1"/>
    <property type="match status" value="1"/>
</dbReference>
<evidence type="ECO:0000313" key="8">
    <source>
        <dbReference type="EMBL" id="CAB3363792.1"/>
    </source>
</evidence>
<organism evidence="8 9">
    <name type="scientific">Cloeon dipterum</name>
    <dbReference type="NCBI Taxonomy" id="197152"/>
    <lineage>
        <taxon>Eukaryota</taxon>
        <taxon>Metazoa</taxon>
        <taxon>Ecdysozoa</taxon>
        <taxon>Arthropoda</taxon>
        <taxon>Hexapoda</taxon>
        <taxon>Insecta</taxon>
        <taxon>Pterygota</taxon>
        <taxon>Palaeoptera</taxon>
        <taxon>Ephemeroptera</taxon>
        <taxon>Pisciforma</taxon>
        <taxon>Baetidae</taxon>
        <taxon>Cloeon</taxon>
    </lineage>
</organism>
<gene>
    <name evidence="8" type="ORF">CLODIP_2_CD09942</name>
</gene>
<accession>A0A8S1C3T8</accession>
<dbReference type="GO" id="GO:0007018">
    <property type="term" value="P:microtubule-based movement"/>
    <property type="evidence" value="ECO:0007669"/>
    <property type="project" value="TreeGrafter"/>
</dbReference>
<dbReference type="AlphaFoldDB" id="A0A8S1C3T8"/>
<evidence type="ECO:0008006" key="10">
    <source>
        <dbReference type="Google" id="ProtNLM"/>
    </source>
</evidence>
<comment type="caution">
    <text evidence="8">The sequence shown here is derived from an EMBL/GenBank/DDBJ whole genome shotgun (WGS) entry which is preliminary data.</text>
</comment>
<keyword evidence="6" id="KW-0505">Motor protein</keyword>
<keyword evidence="4" id="KW-0493">Microtubule</keyword>
<evidence type="ECO:0000313" key="9">
    <source>
        <dbReference type="Proteomes" id="UP000494165"/>
    </source>
</evidence>
<dbReference type="PANTHER" id="PTHR21255:SF4">
    <property type="entry name" value="DYNEIN LIGHT CHAIN TCTEX-TYPE"/>
    <property type="match status" value="1"/>
</dbReference>
<dbReference type="Pfam" id="PF03645">
    <property type="entry name" value="Tctex-1"/>
    <property type="match status" value="1"/>
</dbReference>
<dbReference type="InterPro" id="IPR038586">
    <property type="entry name" value="Tctex-1-like_sf"/>
</dbReference>
<evidence type="ECO:0000256" key="1">
    <source>
        <dbReference type="ARBA" id="ARBA00004245"/>
    </source>
</evidence>
<dbReference type="GO" id="GO:0005874">
    <property type="term" value="C:microtubule"/>
    <property type="evidence" value="ECO:0007669"/>
    <property type="project" value="UniProtKB-KW"/>
</dbReference>
<dbReference type="GO" id="GO:0045505">
    <property type="term" value="F:dynein intermediate chain binding"/>
    <property type="evidence" value="ECO:0007669"/>
    <property type="project" value="TreeGrafter"/>
</dbReference>
<sequence>MNIKPGAEAMATEETAEESMFDADEVSPIIKEAVEKVIGGNNYDQTKVNAWSNSVVETCLGALCKSQKPFKYIVTCTVMQKNGAGLHTASSCFWDNSTDGSCTVRWENKSMYVIVSVYGLAL</sequence>
<dbReference type="Proteomes" id="UP000494165">
    <property type="component" value="Unassembled WGS sequence"/>
</dbReference>
<comment type="similarity">
    <text evidence="2">Belongs to the dynein light chain Tctex-type family.</text>
</comment>
<dbReference type="OrthoDB" id="10059120at2759"/>
<keyword evidence="3" id="KW-0963">Cytoplasm</keyword>
<keyword evidence="7" id="KW-0206">Cytoskeleton</keyword>
<keyword evidence="9" id="KW-1185">Reference proteome</keyword>
<evidence type="ECO:0000256" key="2">
    <source>
        <dbReference type="ARBA" id="ARBA00005361"/>
    </source>
</evidence>
<dbReference type="Gene3D" id="3.30.1140.40">
    <property type="entry name" value="Tctex-1"/>
    <property type="match status" value="1"/>
</dbReference>
<name>A0A8S1C3T8_9INSE</name>
<comment type="subcellular location">
    <subcellularLocation>
        <location evidence="1">Cytoplasm</location>
        <location evidence="1">Cytoskeleton</location>
    </subcellularLocation>
</comment>
<evidence type="ECO:0000256" key="3">
    <source>
        <dbReference type="ARBA" id="ARBA00022490"/>
    </source>
</evidence>
<dbReference type="InterPro" id="IPR005334">
    <property type="entry name" value="Tctex-1-like"/>
</dbReference>
<evidence type="ECO:0000256" key="7">
    <source>
        <dbReference type="ARBA" id="ARBA00023212"/>
    </source>
</evidence>
<evidence type="ECO:0000256" key="6">
    <source>
        <dbReference type="ARBA" id="ARBA00023175"/>
    </source>
</evidence>
<protein>
    <recommendedName>
        <fullName evidence="10">Dynein light chain</fullName>
    </recommendedName>
</protein>
<proteinExistence type="inferred from homology"/>
<dbReference type="GO" id="GO:0005868">
    <property type="term" value="C:cytoplasmic dynein complex"/>
    <property type="evidence" value="ECO:0007669"/>
    <property type="project" value="TreeGrafter"/>
</dbReference>
<reference evidence="8 9" key="1">
    <citation type="submission" date="2020-04" db="EMBL/GenBank/DDBJ databases">
        <authorList>
            <person name="Alioto T."/>
            <person name="Alioto T."/>
            <person name="Gomez Garrido J."/>
        </authorList>
    </citation>
    <scope>NUCLEOTIDE SEQUENCE [LARGE SCALE GENOMIC DNA]</scope>
</reference>
<dbReference type="GO" id="GO:0005737">
    <property type="term" value="C:cytoplasm"/>
    <property type="evidence" value="ECO:0007669"/>
    <property type="project" value="TreeGrafter"/>
</dbReference>
<dbReference type="PANTHER" id="PTHR21255">
    <property type="entry name" value="T-COMPLEX-ASSOCIATED-TESTIS-EXPRESSED 1/ DYNEIN LIGHT CHAIN"/>
    <property type="match status" value="1"/>
</dbReference>